<accession>A0ABX6P5C7</accession>
<proteinExistence type="predicted"/>
<gene>
    <name evidence="1" type="ORF">HK414_23860</name>
</gene>
<evidence type="ECO:0000313" key="2">
    <source>
        <dbReference type="Proteomes" id="UP000500826"/>
    </source>
</evidence>
<name>A0ABX6P5C7_9BURK</name>
<dbReference type="EMBL" id="CP053418">
    <property type="protein sequence ID" value="QJW85317.1"/>
    <property type="molecule type" value="Genomic_DNA"/>
</dbReference>
<reference evidence="1 2" key="1">
    <citation type="submission" date="2020-05" db="EMBL/GenBank/DDBJ databases">
        <title>Ramlibacter rhizophilus sp. nov., isolated from rhizosphere soil of national flower Mugunghwa from South Korea.</title>
        <authorList>
            <person name="Zheng-Fei Y."/>
            <person name="Huan T."/>
        </authorList>
    </citation>
    <scope>NUCLEOTIDE SEQUENCE [LARGE SCALE GENOMIC DNA]</scope>
    <source>
        <strain evidence="1 2">H242</strain>
    </source>
</reference>
<keyword evidence="2" id="KW-1185">Reference proteome</keyword>
<sequence>MAVRLMQGNHERELQADRRAAELLRLAGLAPIAVGRMLVKLARNDGGGYSGTHPALDARLENPGLRVE</sequence>
<dbReference type="Proteomes" id="UP000500826">
    <property type="component" value="Chromosome"/>
</dbReference>
<protein>
    <submittedName>
        <fullName evidence="1">Uncharacterized protein</fullName>
    </submittedName>
</protein>
<evidence type="ECO:0000313" key="1">
    <source>
        <dbReference type="EMBL" id="QJW85317.1"/>
    </source>
</evidence>
<organism evidence="1 2">
    <name type="scientific">Ramlibacter terrae</name>
    <dbReference type="NCBI Taxonomy" id="2732511"/>
    <lineage>
        <taxon>Bacteria</taxon>
        <taxon>Pseudomonadati</taxon>
        <taxon>Pseudomonadota</taxon>
        <taxon>Betaproteobacteria</taxon>
        <taxon>Burkholderiales</taxon>
        <taxon>Comamonadaceae</taxon>
        <taxon>Ramlibacter</taxon>
    </lineage>
</organism>